<dbReference type="EMBL" id="JAMFTQ010000001">
    <property type="protein sequence ID" value="MCP1386924.1"/>
    <property type="molecule type" value="Genomic_DNA"/>
</dbReference>
<dbReference type="PANTHER" id="PTHR31793:SF24">
    <property type="entry name" value="LONG-CHAIN ACYL-COA THIOESTERASE FADM"/>
    <property type="match status" value="1"/>
</dbReference>
<organism evidence="1 2">
    <name type="scientific">Corynebacterium stercoris</name>
    <dbReference type="NCBI Taxonomy" id="2943490"/>
    <lineage>
        <taxon>Bacteria</taxon>
        <taxon>Bacillati</taxon>
        <taxon>Actinomycetota</taxon>
        <taxon>Actinomycetes</taxon>
        <taxon>Mycobacteriales</taxon>
        <taxon>Corynebacteriaceae</taxon>
        <taxon>Corynebacterium</taxon>
    </lineage>
</organism>
<keyword evidence="2" id="KW-1185">Reference proteome</keyword>
<accession>A0ABT1FYT4</accession>
<dbReference type="Proteomes" id="UP001204000">
    <property type="component" value="Unassembled WGS sequence"/>
</dbReference>
<dbReference type="InterPro" id="IPR050563">
    <property type="entry name" value="4-hydroxybenzoyl-CoA_TE"/>
</dbReference>
<sequence>MADAGAAENIHIHQVPLRWGDFDRNGHVTNAAYIEIAQEARIAFAREFFYGDGNDFTVFVRRIEADYVRPLLPNTAVVTVETHVARVGNTSFTTHQDVKDEQGRICCSIECVQVTVDTVTTTPRQITQKEIGILTRVAASNEQ</sequence>
<dbReference type="Pfam" id="PF13279">
    <property type="entry name" value="4HBT_2"/>
    <property type="match status" value="1"/>
</dbReference>
<evidence type="ECO:0000313" key="1">
    <source>
        <dbReference type="EMBL" id="MCP1386924.1"/>
    </source>
</evidence>
<dbReference type="SUPFAM" id="SSF54637">
    <property type="entry name" value="Thioesterase/thiol ester dehydrase-isomerase"/>
    <property type="match status" value="1"/>
</dbReference>
<name>A0ABT1FYT4_9CORY</name>
<dbReference type="Gene3D" id="3.10.129.10">
    <property type="entry name" value="Hotdog Thioesterase"/>
    <property type="match status" value="1"/>
</dbReference>
<dbReference type="InterPro" id="IPR029069">
    <property type="entry name" value="HotDog_dom_sf"/>
</dbReference>
<evidence type="ECO:0000313" key="2">
    <source>
        <dbReference type="Proteomes" id="UP001204000"/>
    </source>
</evidence>
<gene>
    <name evidence="1" type="ORF">M5J20_01755</name>
</gene>
<comment type="caution">
    <text evidence="1">The sequence shown here is derived from an EMBL/GenBank/DDBJ whole genome shotgun (WGS) entry which is preliminary data.</text>
</comment>
<dbReference type="CDD" id="cd00586">
    <property type="entry name" value="4HBT"/>
    <property type="match status" value="1"/>
</dbReference>
<dbReference type="PANTHER" id="PTHR31793">
    <property type="entry name" value="4-HYDROXYBENZOYL-COA THIOESTERASE FAMILY MEMBER"/>
    <property type="match status" value="1"/>
</dbReference>
<proteinExistence type="predicted"/>
<protein>
    <submittedName>
        <fullName evidence="1">Acyl-CoA thioesterase</fullName>
    </submittedName>
</protein>
<dbReference type="RefSeq" id="WP_253575735.1">
    <property type="nucleotide sequence ID" value="NZ_JAMFTQ010000001.1"/>
</dbReference>
<reference evidence="1" key="1">
    <citation type="submission" date="2022-05" db="EMBL/GenBank/DDBJ databases">
        <title>Corynebacterium sp. TA-R-1 sp. nov., isolated from human feces.</title>
        <authorList>
            <person name="Shamsuzzaman M."/>
            <person name="Dahal R.H."/>
        </authorList>
    </citation>
    <scope>NUCLEOTIDE SEQUENCE</scope>
    <source>
        <strain evidence="1">TA-R-1</strain>
    </source>
</reference>